<dbReference type="InterPro" id="IPR027475">
    <property type="entry name" value="Asparaginase/glutaminase_AS2"/>
</dbReference>
<evidence type="ECO:0000256" key="5">
    <source>
        <dbReference type="PROSITE-ProRule" id="PRU10100"/>
    </source>
</evidence>
<dbReference type="PANTHER" id="PTHR11707:SF28">
    <property type="entry name" value="60 KDA LYSOPHOSPHOLIPASE"/>
    <property type="match status" value="1"/>
</dbReference>
<dbReference type="CDD" id="cd08964">
    <property type="entry name" value="L-asparaginase_II"/>
    <property type="match status" value="1"/>
</dbReference>
<dbReference type="SMART" id="SM00870">
    <property type="entry name" value="Asparaginase"/>
    <property type="match status" value="1"/>
</dbReference>
<dbReference type="InterPro" id="IPR040919">
    <property type="entry name" value="Asparaginase_C"/>
</dbReference>
<dbReference type="Proteomes" id="UP000189475">
    <property type="component" value="Unassembled WGS sequence"/>
</dbReference>
<dbReference type="RefSeq" id="WP_077315504.1">
    <property type="nucleotide sequence ID" value="NZ_AP024887.1"/>
</dbReference>
<dbReference type="InterPro" id="IPR037152">
    <property type="entry name" value="L-asparaginase_N_sf"/>
</dbReference>
<dbReference type="PRINTS" id="PR00139">
    <property type="entry name" value="ASNGLNASE"/>
</dbReference>
<protein>
    <submittedName>
        <fullName evidence="8">L-asparaginase</fullName>
        <ecNumber evidence="8">3.5.1.1</ecNumber>
    </submittedName>
</protein>
<feature type="domain" description="Asparaginase/glutaminase C-terminal" evidence="7">
    <location>
        <begin position="211"/>
        <end position="321"/>
    </location>
</feature>
<dbReference type="PANTHER" id="PTHR11707">
    <property type="entry name" value="L-ASPARAGINASE"/>
    <property type="match status" value="1"/>
</dbReference>
<dbReference type="PROSITE" id="PS51732">
    <property type="entry name" value="ASN_GLN_ASE_3"/>
    <property type="match status" value="1"/>
</dbReference>
<comment type="similarity">
    <text evidence="1">Belongs to the asparaginase 1 family.</text>
</comment>
<dbReference type="GO" id="GO:0006528">
    <property type="term" value="P:asparagine metabolic process"/>
    <property type="evidence" value="ECO:0007669"/>
    <property type="project" value="InterPro"/>
</dbReference>
<reference evidence="8 9" key="1">
    <citation type="submission" date="2017-02" db="EMBL/GenBank/DDBJ databases">
        <authorList>
            <person name="Peterson S.W."/>
        </authorList>
    </citation>
    <scope>NUCLEOTIDE SEQUENCE [LARGE SCALE GENOMIC DNA]</scope>
    <source>
        <strain evidence="8 9">CECT 9027</strain>
    </source>
</reference>
<evidence type="ECO:0000256" key="1">
    <source>
        <dbReference type="ARBA" id="ARBA00010518"/>
    </source>
</evidence>
<dbReference type="InterPro" id="IPR027473">
    <property type="entry name" value="L-asparaginase_C"/>
</dbReference>
<dbReference type="STRING" id="1918946.VPAL9027_03136"/>
<dbReference type="OrthoDB" id="9788068at2"/>
<dbReference type="InterPro" id="IPR036152">
    <property type="entry name" value="Asp/glu_Ase-like_sf"/>
</dbReference>
<dbReference type="PIRSF" id="PIRSF001220">
    <property type="entry name" value="L-ASNase_gatD"/>
    <property type="match status" value="1"/>
</dbReference>
<dbReference type="PIRSF" id="PIRSF500176">
    <property type="entry name" value="L_ASNase"/>
    <property type="match status" value="1"/>
</dbReference>
<evidence type="ECO:0000313" key="8">
    <source>
        <dbReference type="EMBL" id="SJL85113.1"/>
    </source>
</evidence>
<evidence type="ECO:0000256" key="3">
    <source>
        <dbReference type="PIRSR" id="PIRSR001220-1"/>
    </source>
</evidence>
<evidence type="ECO:0000259" key="6">
    <source>
        <dbReference type="Pfam" id="PF00710"/>
    </source>
</evidence>
<evidence type="ECO:0000256" key="2">
    <source>
        <dbReference type="ARBA" id="ARBA00022801"/>
    </source>
</evidence>
<name>A0A1R4B865_9VIBR</name>
<feature type="domain" description="L-asparaginase N-terminal" evidence="6">
    <location>
        <begin position="5"/>
        <end position="190"/>
    </location>
</feature>
<dbReference type="InterPro" id="IPR004550">
    <property type="entry name" value="AsnASE_II"/>
</dbReference>
<dbReference type="Pfam" id="PF17763">
    <property type="entry name" value="Asparaginase_C"/>
    <property type="match status" value="1"/>
</dbReference>
<dbReference type="Pfam" id="PF00710">
    <property type="entry name" value="Asparaginase"/>
    <property type="match status" value="1"/>
</dbReference>
<dbReference type="InterPro" id="IPR027474">
    <property type="entry name" value="L-asparaginase_N"/>
</dbReference>
<dbReference type="InterPro" id="IPR006034">
    <property type="entry name" value="Asparaginase/glutaminase-like"/>
</dbReference>
<dbReference type="GO" id="GO:0004067">
    <property type="term" value="F:asparaginase activity"/>
    <property type="evidence" value="ECO:0007669"/>
    <property type="project" value="UniProtKB-UniRule"/>
</dbReference>
<gene>
    <name evidence="8" type="primary">ansA_2</name>
    <name evidence="8" type="ORF">VPAL9027_03136</name>
</gene>
<evidence type="ECO:0000313" key="9">
    <source>
        <dbReference type="Proteomes" id="UP000189475"/>
    </source>
</evidence>
<dbReference type="Gene3D" id="3.40.50.1170">
    <property type="entry name" value="L-asparaginase, N-terminal domain"/>
    <property type="match status" value="1"/>
</dbReference>
<feature type="binding site" evidence="4">
    <location>
        <position position="56"/>
    </location>
    <ligand>
        <name>substrate</name>
    </ligand>
</feature>
<sequence>MPKQHIIVLSTGGTITSNTDSEQSSTYQSGGVDVADLIAVNATVSVSCETLASVSSQDVDDHIWDVLLTRIREISMNNAADGIVVSHGTDTLEESAFLLELTLQPTCPIVLVGAMRTANTLGSDGERALANAIQVAAHPQSQGIIAISGDRILQGRTVYKSRTDGIDGFASYPVGELGRVTPKRVDYFTQVMPPVFTEQLTLPSAGLWPSVPIIYVSANMEKSTLLVLRDENIKGVVIAGVGHGNAPRWLMDELQALAAQGKSIVRSTRLNTGHAYRNLEVDDDELNFIACRSLNPHKSRILLQLLLANDVDSPQAQQQYFDYF</sequence>
<dbReference type="EC" id="3.5.1.1" evidence="8"/>
<evidence type="ECO:0000256" key="4">
    <source>
        <dbReference type="PIRSR" id="PIRSR001220-2"/>
    </source>
</evidence>
<dbReference type="SUPFAM" id="SSF53774">
    <property type="entry name" value="Glutaminase/Asparaginase"/>
    <property type="match status" value="1"/>
</dbReference>
<keyword evidence="9" id="KW-1185">Reference proteome</keyword>
<dbReference type="AlphaFoldDB" id="A0A1R4B865"/>
<accession>A0A1R4B865</accession>
<feature type="active site" description="O-isoaspartyl threonine intermediate" evidence="3">
    <location>
        <position position="14"/>
    </location>
</feature>
<dbReference type="PROSITE" id="PS00917">
    <property type="entry name" value="ASN_GLN_ASE_2"/>
    <property type="match status" value="1"/>
</dbReference>
<proteinExistence type="inferred from homology"/>
<keyword evidence="2 8" id="KW-0378">Hydrolase</keyword>
<organism evidence="8 9">
    <name type="scientific">Vibrio palustris</name>
    <dbReference type="NCBI Taxonomy" id="1918946"/>
    <lineage>
        <taxon>Bacteria</taxon>
        <taxon>Pseudomonadati</taxon>
        <taxon>Pseudomonadota</taxon>
        <taxon>Gammaproteobacteria</taxon>
        <taxon>Vibrionales</taxon>
        <taxon>Vibrionaceae</taxon>
        <taxon>Vibrio</taxon>
    </lineage>
</organism>
<dbReference type="Gene3D" id="3.40.50.40">
    <property type="match status" value="1"/>
</dbReference>
<dbReference type="EMBL" id="FUFT01000009">
    <property type="protein sequence ID" value="SJL85113.1"/>
    <property type="molecule type" value="Genomic_DNA"/>
</dbReference>
<evidence type="ECO:0000259" key="7">
    <source>
        <dbReference type="Pfam" id="PF17763"/>
    </source>
</evidence>
<feature type="active site" evidence="5">
    <location>
        <position position="89"/>
    </location>
</feature>
<feature type="binding site" evidence="4">
    <location>
        <begin position="89"/>
        <end position="90"/>
    </location>
    <ligand>
        <name>substrate</name>
    </ligand>
</feature>